<protein>
    <recommendedName>
        <fullName evidence="4">Secreted protein</fullName>
    </recommendedName>
</protein>
<gene>
    <name evidence="2" type="ORF">NEOLEDRAFT_381799</name>
</gene>
<proteinExistence type="predicted"/>
<name>A0A165SD37_9AGAM</name>
<dbReference type="AlphaFoldDB" id="A0A165SD37"/>
<accession>A0A165SD37</accession>
<feature type="signal peptide" evidence="1">
    <location>
        <begin position="1"/>
        <end position="27"/>
    </location>
</feature>
<reference evidence="2 3" key="1">
    <citation type="journal article" date="2016" name="Mol. Biol. Evol.">
        <title>Comparative Genomics of Early-Diverging Mushroom-Forming Fungi Provides Insights into the Origins of Lignocellulose Decay Capabilities.</title>
        <authorList>
            <person name="Nagy L.G."/>
            <person name="Riley R."/>
            <person name="Tritt A."/>
            <person name="Adam C."/>
            <person name="Daum C."/>
            <person name="Floudas D."/>
            <person name="Sun H."/>
            <person name="Yadav J.S."/>
            <person name="Pangilinan J."/>
            <person name="Larsson K.H."/>
            <person name="Matsuura K."/>
            <person name="Barry K."/>
            <person name="Labutti K."/>
            <person name="Kuo R."/>
            <person name="Ohm R.A."/>
            <person name="Bhattacharya S.S."/>
            <person name="Shirouzu T."/>
            <person name="Yoshinaga Y."/>
            <person name="Martin F.M."/>
            <person name="Grigoriev I.V."/>
            <person name="Hibbett D.S."/>
        </authorList>
    </citation>
    <scope>NUCLEOTIDE SEQUENCE [LARGE SCALE GENOMIC DNA]</scope>
    <source>
        <strain evidence="2 3">HHB14362 ss-1</strain>
    </source>
</reference>
<feature type="chain" id="PRO_5007866355" description="Secreted protein" evidence="1">
    <location>
        <begin position="28"/>
        <end position="112"/>
    </location>
</feature>
<dbReference type="InParanoid" id="A0A165SD37"/>
<sequence length="112" mass="12780">MLEETQDLPWLWLWLWLLSSVTSSALAANGWQPAFTALTDMLRPFVPRQSEVHNALTRSLPPRAKSTAPGNKPCLLPRSLQLDWTRPWFQLTLLLLRDLSNMLPHLYVACAS</sequence>
<dbReference type="Proteomes" id="UP000076761">
    <property type="component" value="Unassembled WGS sequence"/>
</dbReference>
<evidence type="ECO:0000313" key="2">
    <source>
        <dbReference type="EMBL" id="KZT24982.1"/>
    </source>
</evidence>
<dbReference type="EMBL" id="KV425574">
    <property type="protein sequence ID" value="KZT24982.1"/>
    <property type="molecule type" value="Genomic_DNA"/>
</dbReference>
<evidence type="ECO:0008006" key="4">
    <source>
        <dbReference type="Google" id="ProtNLM"/>
    </source>
</evidence>
<evidence type="ECO:0000313" key="3">
    <source>
        <dbReference type="Proteomes" id="UP000076761"/>
    </source>
</evidence>
<keyword evidence="3" id="KW-1185">Reference proteome</keyword>
<organism evidence="2 3">
    <name type="scientific">Neolentinus lepideus HHB14362 ss-1</name>
    <dbReference type="NCBI Taxonomy" id="1314782"/>
    <lineage>
        <taxon>Eukaryota</taxon>
        <taxon>Fungi</taxon>
        <taxon>Dikarya</taxon>
        <taxon>Basidiomycota</taxon>
        <taxon>Agaricomycotina</taxon>
        <taxon>Agaricomycetes</taxon>
        <taxon>Gloeophyllales</taxon>
        <taxon>Gloeophyllaceae</taxon>
        <taxon>Neolentinus</taxon>
    </lineage>
</organism>
<keyword evidence="1" id="KW-0732">Signal</keyword>
<evidence type="ECO:0000256" key="1">
    <source>
        <dbReference type="SAM" id="SignalP"/>
    </source>
</evidence>